<dbReference type="AlphaFoldDB" id="A0A653AXD5"/>
<protein>
    <recommendedName>
        <fullName evidence="2">Class II aldolase/adducin N-terminal domain-containing protein</fullName>
    </recommendedName>
</protein>
<dbReference type="SUPFAM" id="SSF53639">
    <property type="entry name" value="AraD/HMP-PK domain-like"/>
    <property type="match status" value="1"/>
</dbReference>
<dbReference type="PANTHER" id="PTHR10672:SF3">
    <property type="entry name" value="PROTEIN HU-LI TAI SHAO"/>
    <property type="match status" value="1"/>
</dbReference>
<dbReference type="InterPro" id="IPR001303">
    <property type="entry name" value="Aldolase_II/adducin_N"/>
</dbReference>
<dbReference type="GO" id="GO:0051015">
    <property type="term" value="F:actin filament binding"/>
    <property type="evidence" value="ECO:0007669"/>
    <property type="project" value="TreeGrafter"/>
</dbReference>
<proteinExistence type="inferred from homology"/>
<dbReference type="PANTHER" id="PTHR10672">
    <property type="entry name" value="ADDUCIN"/>
    <property type="match status" value="1"/>
</dbReference>
<dbReference type="InterPro" id="IPR051017">
    <property type="entry name" value="Aldolase-II_Adducin_sf"/>
</dbReference>
<dbReference type="Gene3D" id="3.40.225.10">
    <property type="entry name" value="Class II aldolase/adducin N-terminal domain"/>
    <property type="match status" value="1"/>
</dbReference>
<reference evidence="3" key="1">
    <citation type="submission" date="2018-11" db="EMBL/GenBank/DDBJ databases">
        <authorList>
            <consortium name="Genoscope - CEA"/>
            <person name="William W."/>
        </authorList>
    </citation>
    <scope>NUCLEOTIDE SEQUENCE [LARGE SCALE GENOMIC DNA]</scope>
    <source>
        <strain evidence="3">T9AD</strain>
    </source>
</reference>
<comment type="similarity">
    <text evidence="1">Belongs to the aldolase class II family.</text>
</comment>
<accession>A0A653AXD5</accession>
<dbReference type="GO" id="GO:0005996">
    <property type="term" value="P:monosaccharide metabolic process"/>
    <property type="evidence" value="ECO:0007669"/>
    <property type="project" value="UniProtKB-ARBA"/>
</dbReference>
<gene>
    <name evidence="3" type="ORF">POT9AD_0023</name>
</gene>
<evidence type="ECO:0000313" key="3">
    <source>
        <dbReference type="EMBL" id="VDN61019.1"/>
    </source>
</evidence>
<dbReference type="Pfam" id="PF00596">
    <property type="entry name" value="Aldolase_II"/>
    <property type="match status" value="1"/>
</dbReference>
<organism evidence="3">
    <name type="scientific">Ectopseudomonas oleovorans</name>
    <name type="common">Pseudomonas oleovorans</name>
    <dbReference type="NCBI Taxonomy" id="301"/>
    <lineage>
        <taxon>Bacteria</taxon>
        <taxon>Pseudomonadati</taxon>
        <taxon>Pseudomonadota</taxon>
        <taxon>Gammaproteobacteria</taxon>
        <taxon>Pseudomonadales</taxon>
        <taxon>Pseudomonadaceae</taxon>
        <taxon>Ectopseudomonas</taxon>
    </lineage>
</organism>
<evidence type="ECO:0000256" key="1">
    <source>
        <dbReference type="ARBA" id="ARBA00037961"/>
    </source>
</evidence>
<dbReference type="EMBL" id="LR130779">
    <property type="protein sequence ID" value="VDN61019.1"/>
    <property type="molecule type" value="Genomic_DNA"/>
</dbReference>
<name>A0A653AXD5_ECTOL</name>
<evidence type="ECO:0000259" key="2">
    <source>
        <dbReference type="Pfam" id="PF00596"/>
    </source>
</evidence>
<dbReference type="GO" id="GO:0005856">
    <property type="term" value="C:cytoskeleton"/>
    <property type="evidence" value="ECO:0007669"/>
    <property type="project" value="TreeGrafter"/>
</dbReference>
<dbReference type="InterPro" id="IPR036409">
    <property type="entry name" value="Aldolase_II/adducin_N_sf"/>
</dbReference>
<sequence length="104" mass="11351">MTKARLQADLGDKNFMILPNHGLLTAFGSIADAFLGMFTLQRACEIQVMAQGATELIHIPQQILDGARAMIAGVMKTQQGMGALPLPWPALLRKLDQQMPGYDQ</sequence>
<feature type="domain" description="Class II aldolase/adducin N-terminal" evidence="2">
    <location>
        <begin position="4"/>
        <end position="48"/>
    </location>
</feature>